<dbReference type="AlphaFoldDB" id="L0AXL2"/>
<sequence>MAFEEKYKTIKPKYDLLKDAFKQLYGEHDGLKAEIGKRNEEFERLNEDYAKLRQEYDLLIEEIKDTKLQAGGGSSSWIERIKKNVEASLTDPNIVASLNDEVASLKSKLETALGDNGKLYGRTLTEI</sequence>
<dbReference type="RefSeq" id="XP_004829971.1">
    <property type="nucleotide sequence ID" value="XM_004829914.1"/>
</dbReference>
<dbReference type="VEuPathDB" id="PiroplasmaDB:BEWA_031580"/>
<dbReference type="EMBL" id="CP001669">
    <property type="protein sequence ID" value="AFZ80305.1"/>
    <property type="molecule type" value="Genomic_DNA"/>
</dbReference>
<accession>L0AXL2</accession>
<keyword evidence="1" id="KW-0175">Coiled coil</keyword>
<dbReference type="Proteomes" id="UP000031512">
    <property type="component" value="Chromosome 1"/>
</dbReference>
<evidence type="ECO:0000313" key="3">
    <source>
        <dbReference type="Proteomes" id="UP000031512"/>
    </source>
</evidence>
<feature type="coiled-coil region" evidence="1">
    <location>
        <begin position="35"/>
        <end position="69"/>
    </location>
</feature>
<reference evidence="2 3" key="1">
    <citation type="journal article" date="2012" name="BMC Genomics">
        <title>Comparative genomic analysis and phylogenetic position of Theileria equi.</title>
        <authorList>
            <person name="Kappmeyer L.S."/>
            <person name="Thiagarajan M."/>
            <person name="Herndon D.R."/>
            <person name="Ramsay J.D."/>
            <person name="Caler E."/>
            <person name="Djikeng A."/>
            <person name="Gillespie J.J."/>
            <person name="Lau A.O."/>
            <person name="Roalson E.H."/>
            <person name="Silva J.C."/>
            <person name="Silva M.G."/>
            <person name="Suarez C.E."/>
            <person name="Ueti M.W."/>
            <person name="Nene V.M."/>
            <person name="Mealey R.H."/>
            <person name="Knowles D.P."/>
            <person name="Brayton K.A."/>
        </authorList>
    </citation>
    <scope>NUCLEOTIDE SEQUENCE [LARGE SCALE GENOMIC DNA]</scope>
    <source>
        <strain evidence="2 3">WA</strain>
    </source>
</reference>
<name>L0AXL2_THEEQ</name>
<proteinExistence type="predicted"/>
<organism evidence="2 3">
    <name type="scientific">Theileria equi strain WA</name>
    <dbReference type="NCBI Taxonomy" id="1537102"/>
    <lineage>
        <taxon>Eukaryota</taxon>
        <taxon>Sar</taxon>
        <taxon>Alveolata</taxon>
        <taxon>Apicomplexa</taxon>
        <taxon>Aconoidasida</taxon>
        <taxon>Piroplasmida</taxon>
        <taxon>Theileriidae</taxon>
        <taxon>Theileria</taxon>
    </lineage>
</organism>
<gene>
    <name evidence="2" type="ORF">BEWA_031580</name>
</gene>
<evidence type="ECO:0000313" key="2">
    <source>
        <dbReference type="EMBL" id="AFZ80305.1"/>
    </source>
</evidence>
<dbReference type="GeneID" id="15806959"/>
<dbReference type="KEGG" id="beq:BEWA_031580"/>
<keyword evidence="3" id="KW-1185">Reference proteome</keyword>
<protein>
    <submittedName>
        <fullName evidence="2">Uncharacterized protein</fullName>
    </submittedName>
</protein>
<evidence type="ECO:0000256" key="1">
    <source>
        <dbReference type="SAM" id="Coils"/>
    </source>
</evidence>